<evidence type="ECO:0008006" key="3">
    <source>
        <dbReference type="Google" id="ProtNLM"/>
    </source>
</evidence>
<comment type="caution">
    <text evidence="1">The sequence shown here is derived from an EMBL/GenBank/DDBJ whole genome shotgun (WGS) entry which is preliminary data.</text>
</comment>
<name>A0ABD6VYE1_LACPA</name>
<protein>
    <recommendedName>
        <fullName evidence="3">Phage protein</fullName>
    </recommendedName>
</protein>
<dbReference type="RefSeq" id="WP_103220099.1">
    <property type="nucleotide sequence ID" value="NZ_LGIY01000021.1"/>
</dbReference>
<dbReference type="AlphaFoldDB" id="A0ABD6VYE1"/>
<proteinExistence type="predicted"/>
<dbReference type="EMBL" id="LGIY01000021">
    <property type="protein sequence ID" value="POE41199.1"/>
    <property type="molecule type" value="Genomic_DNA"/>
</dbReference>
<evidence type="ECO:0000313" key="1">
    <source>
        <dbReference type="EMBL" id="POE41199.1"/>
    </source>
</evidence>
<gene>
    <name evidence="1" type="ORF">ACX51_11435</name>
</gene>
<sequence length="190" mass="22654">MQSREADHEIRYAEYMNMINMTYSEAVAYLLNKYGPVKDNYFNEKSYQRFLNGEIKSISKGECARTSEGLYTHHVDENRAENLSDLRFIRHYQYPFSMHRKDRLVYADLIEHLILHAIITKETDGRFGEKGYSVFLAPNVDQWFISKKMPDPEWMKAVYRRSFLTKEEAKRLLEQIDSGPRAKVARYYRI</sequence>
<evidence type="ECO:0000313" key="2">
    <source>
        <dbReference type="Proteomes" id="UP000237433"/>
    </source>
</evidence>
<reference evidence="1 2" key="1">
    <citation type="journal article" date="2015" name="J. Am. Soc. Brew. Chem.">
        <title>Dissolved carbon dioxide selects for lactic acid bacteria able to grow in and spoil packaged beer.</title>
        <authorList>
            <person name="Bergsveinson J."/>
            <person name="Redekop A."/>
            <person name="Zoerb S."/>
            <person name="Ziola B."/>
        </authorList>
    </citation>
    <scope>NUCLEOTIDE SEQUENCE [LARGE SCALE GENOMIC DNA]</scope>
    <source>
        <strain evidence="1 2">CCC B1205</strain>
    </source>
</reference>
<dbReference type="Proteomes" id="UP000237433">
    <property type="component" value="Unassembled WGS sequence"/>
</dbReference>
<organism evidence="1 2">
    <name type="scientific">Lacticaseibacillus paracasei</name>
    <name type="common">Lactobacillus paracasei</name>
    <dbReference type="NCBI Taxonomy" id="1597"/>
    <lineage>
        <taxon>Bacteria</taxon>
        <taxon>Bacillati</taxon>
        <taxon>Bacillota</taxon>
        <taxon>Bacilli</taxon>
        <taxon>Lactobacillales</taxon>
        <taxon>Lactobacillaceae</taxon>
        <taxon>Lacticaseibacillus</taxon>
    </lineage>
</organism>
<accession>A0ABD6VYE1</accession>